<evidence type="ECO:0000256" key="11">
    <source>
        <dbReference type="ARBA" id="ARBA00023157"/>
    </source>
</evidence>
<evidence type="ECO:0000259" key="17">
    <source>
        <dbReference type="Pfam" id="PF05730"/>
    </source>
</evidence>
<feature type="signal peptide" evidence="16">
    <location>
        <begin position="1"/>
        <end position="22"/>
    </location>
</feature>
<name>M3CMN1_SPHMS</name>
<feature type="compositionally biased region" description="Low complexity" evidence="14">
    <location>
        <begin position="610"/>
        <end position="621"/>
    </location>
</feature>
<protein>
    <submittedName>
        <fullName evidence="19">Uncharacterized protein</fullName>
    </submittedName>
</protein>
<evidence type="ECO:0000256" key="8">
    <source>
        <dbReference type="ARBA" id="ARBA00022729"/>
    </source>
</evidence>
<keyword evidence="20" id="KW-1185">Reference proteome</keyword>
<feature type="transmembrane region" description="Helical" evidence="15">
    <location>
        <begin position="105"/>
        <end position="124"/>
    </location>
</feature>
<feature type="compositionally biased region" description="Basic and acidic residues" evidence="14">
    <location>
        <begin position="669"/>
        <end position="688"/>
    </location>
</feature>
<feature type="domain" description="Rhodopsin" evidence="18">
    <location>
        <begin position="121"/>
        <end position="365"/>
    </location>
</feature>
<gene>
    <name evidence="19" type="ORF">SEPMUDRAFT_130830</name>
</gene>
<evidence type="ECO:0000256" key="12">
    <source>
        <dbReference type="ARBA" id="ARBA00023288"/>
    </source>
</evidence>
<evidence type="ECO:0000256" key="9">
    <source>
        <dbReference type="ARBA" id="ARBA00022989"/>
    </source>
</evidence>
<feature type="region of interest" description="Disordered" evidence="14">
    <location>
        <begin position="541"/>
        <end position="633"/>
    </location>
</feature>
<evidence type="ECO:0000256" key="1">
    <source>
        <dbReference type="ARBA" id="ARBA00004141"/>
    </source>
</evidence>
<keyword evidence="9 15" id="KW-1133">Transmembrane helix</keyword>
<comment type="similarity">
    <text evidence="4">Belongs to the RBT5 family.</text>
</comment>
<feature type="compositionally biased region" description="Polar residues" evidence="14">
    <location>
        <begin position="558"/>
        <end position="573"/>
    </location>
</feature>
<evidence type="ECO:0000256" key="16">
    <source>
        <dbReference type="SAM" id="SignalP"/>
    </source>
</evidence>
<keyword evidence="5" id="KW-0964">Secreted</keyword>
<feature type="transmembrane region" description="Helical" evidence="15">
    <location>
        <begin position="266"/>
        <end position="285"/>
    </location>
</feature>
<keyword evidence="12" id="KW-0449">Lipoprotein</keyword>
<dbReference type="Pfam" id="PF20684">
    <property type="entry name" value="Fung_rhodopsin"/>
    <property type="match status" value="1"/>
</dbReference>
<dbReference type="GO" id="GO:0005576">
    <property type="term" value="C:extracellular region"/>
    <property type="evidence" value="ECO:0007669"/>
    <property type="project" value="UniProtKB-SubCell"/>
</dbReference>
<evidence type="ECO:0000256" key="7">
    <source>
        <dbReference type="ARBA" id="ARBA00022692"/>
    </source>
</evidence>
<sequence length="706" mass="77531">MRSSVGLGVLICAALTAGRVAGQTLVDSTAVSGLSTCALQCADNLFGQYDCRPSQPCFCDNANVRDAWTECLKTGCSYSDQLEASRYRADTCDAPKRDRSQLVSIVSYVLFGIAAVCLLARLTARLPLLGGAGYGWDDFMALLCLAPLTGLTVAIYYSVKHGEGKEIWTRNVDDVVNFHKWFYIASVLYVFVVFGTKISLVLLYLRVWSKRSMFRVICWITLALLAGSLIAFEVATIIQCRPIASQWNRFEGSGSGSEGQCVDRKALLAALSGVNIAFDVVLIVLPIRQFMRANGTWTKRIEGCFFSLVGLAVLAMSIARVFYIHHFTTTFNSTYYYSFIGLYSAVEVYLSQIWCSLPGIDGLARRLWGVATNNFKPLASKKSSREPIRISAPLQTSERNIFPEIHTPREITEVEKAQRPQQFAETNYFSSSDEDDESAPPPVVQRSSYNSFALKHQSSFEPIIEKIEHQRSTFRSSATTAAATTSSVKYRDSHKTTSREPEISYHDPENHLHLAIHDPPDEPLIAQLQYMDQNAIVHDLELHGPPAPAPPLPRESSTRPNTAPSQSYSTTNYSDSSISTVDSSSSSPSPGPGLAGGAGGGVTLPPLPLSPRLSSLLRSSSTSNIHRNSNTNMNDTNMMAMAMAMMTMPSLNGINRHHHHHGQNGPRSTIDDRPTMDDRSKSEEEKLADLANAHQILTEGGMVVSD</sequence>
<feature type="region of interest" description="Disordered" evidence="14">
    <location>
        <begin position="408"/>
        <end position="445"/>
    </location>
</feature>
<keyword evidence="6" id="KW-0336">GPI-anchor</keyword>
<dbReference type="RefSeq" id="XP_016763189.1">
    <property type="nucleotide sequence ID" value="XM_016902379.1"/>
</dbReference>
<accession>M3CMN1</accession>
<feature type="transmembrane region" description="Helical" evidence="15">
    <location>
        <begin position="305"/>
        <end position="323"/>
    </location>
</feature>
<keyword evidence="7 15" id="KW-0812">Transmembrane</keyword>
<evidence type="ECO:0000256" key="15">
    <source>
        <dbReference type="SAM" id="Phobius"/>
    </source>
</evidence>
<dbReference type="InterPro" id="IPR052337">
    <property type="entry name" value="SAT4-like"/>
</dbReference>
<evidence type="ECO:0000313" key="19">
    <source>
        <dbReference type="EMBL" id="EMF15068.1"/>
    </source>
</evidence>
<evidence type="ECO:0000256" key="4">
    <source>
        <dbReference type="ARBA" id="ARBA00010031"/>
    </source>
</evidence>
<evidence type="ECO:0000259" key="18">
    <source>
        <dbReference type="Pfam" id="PF20684"/>
    </source>
</evidence>
<reference evidence="19 20" key="1">
    <citation type="journal article" date="2012" name="PLoS Pathog.">
        <title>Diverse lifestyles and strategies of plant pathogenesis encoded in the genomes of eighteen Dothideomycetes fungi.</title>
        <authorList>
            <person name="Ohm R.A."/>
            <person name="Feau N."/>
            <person name="Henrissat B."/>
            <person name="Schoch C.L."/>
            <person name="Horwitz B.A."/>
            <person name="Barry K.W."/>
            <person name="Condon B.J."/>
            <person name="Copeland A.C."/>
            <person name="Dhillon B."/>
            <person name="Glaser F."/>
            <person name="Hesse C.N."/>
            <person name="Kosti I."/>
            <person name="LaButti K."/>
            <person name="Lindquist E.A."/>
            <person name="Lucas S."/>
            <person name="Salamov A.A."/>
            <person name="Bradshaw R.E."/>
            <person name="Ciuffetti L."/>
            <person name="Hamelin R.C."/>
            <person name="Kema G.H.J."/>
            <person name="Lawrence C."/>
            <person name="Scott J.A."/>
            <person name="Spatafora J.W."/>
            <person name="Turgeon B.G."/>
            <person name="de Wit P.J.G.M."/>
            <person name="Zhong S."/>
            <person name="Goodwin S.B."/>
            <person name="Grigoriev I.V."/>
        </authorList>
    </citation>
    <scope>NUCLEOTIDE SEQUENCE [LARGE SCALE GENOMIC DNA]</scope>
    <source>
        <strain evidence="19 20">SO2202</strain>
    </source>
</reference>
<feature type="region of interest" description="Disordered" evidence="14">
    <location>
        <begin position="652"/>
        <end position="706"/>
    </location>
</feature>
<feature type="compositionally biased region" description="Basic and acidic residues" evidence="14">
    <location>
        <begin position="408"/>
        <end position="418"/>
    </location>
</feature>
<evidence type="ECO:0000256" key="2">
    <source>
        <dbReference type="ARBA" id="ARBA00004589"/>
    </source>
</evidence>
<evidence type="ECO:0000256" key="6">
    <source>
        <dbReference type="ARBA" id="ARBA00022622"/>
    </source>
</evidence>
<evidence type="ECO:0000256" key="5">
    <source>
        <dbReference type="ARBA" id="ARBA00022525"/>
    </source>
</evidence>
<dbReference type="OrthoDB" id="3529975at2759"/>
<feature type="compositionally biased region" description="Low complexity" evidence="14">
    <location>
        <begin position="476"/>
        <end position="487"/>
    </location>
</feature>
<evidence type="ECO:0000256" key="13">
    <source>
        <dbReference type="ARBA" id="ARBA00038359"/>
    </source>
</evidence>
<dbReference type="OMA" id="PPWEKLE"/>
<evidence type="ECO:0000256" key="10">
    <source>
        <dbReference type="ARBA" id="ARBA00023136"/>
    </source>
</evidence>
<dbReference type="Pfam" id="PF05730">
    <property type="entry name" value="CFEM"/>
    <property type="match status" value="1"/>
</dbReference>
<dbReference type="GO" id="GO:0098552">
    <property type="term" value="C:side of membrane"/>
    <property type="evidence" value="ECO:0007669"/>
    <property type="project" value="UniProtKB-KW"/>
</dbReference>
<comment type="subcellular location">
    <subcellularLocation>
        <location evidence="2">Membrane</location>
        <topology evidence="2">Lipid-anchor</topology>
        <topology evidence="2">GPI-anchor</topology>
    </subcellularLocation>
    <subcellularLocation>
        <location evidence="1">Membrane</location>
        <topology evidence="1">Multi-pass membrane protein</topology>
    </subcellularLocation>
    <subcellularLocation>
        <location evidence="3">Secreted</location>
    </subcellularLocation>
</comment>
<feature type="compositionally biased region" description="Basic and acidic residues" evidence="14">
    <location>
        <begin position="489"/>
        <end position="505"/>
    </location>
</feature>
<feature type="compositionally biased region" description="Gly residues" evidence="14">
    <location>
        <begin position="593"/>
        <end position="602"/>
    </location>
</feature>
<keyword evidence="11" id="KW-1015">Disulfide bond</keyword>
<dbReference type="eggNOG" id="ENOG502SKG6">
    <property type="taxonomic scope" value="Eukaryota"/>
</dbReference>
<keyword evidence="10 15" id="KW-0472">Membrane</keyword>
<feature type="transmembrane region" description="Helical" evidence="15">
    <location>
        <begin position="217"/>
        <end position="238"/>
    </location>
</feature>
<dbReference type="AlphaFoldDB" id="M3CMN1"/>
<evidence type="ECO:0000313" key="20">
    <source>
        <dbReference type="Proteomes" id="UP000016931"/>
    </source>
</evidence>
<evidence type="ECO:0000256" key="3">
    <source>
        <dbReference type="ARBA" id="ARBA00004613"/>
    </source>
</evidence>
<feature type="region of interest" description="Disordered" evidence="14">
    <location>
        <begin position="471"/>
        <end position="505"/>
    </location>
</feature>
<organism evidence="19 20">
    <name type="scientific">Sphaerulina musiva (strain SO2202)</name>
    <name type="common">Poplar stem canker fungus</name>
    <name type="synonym">Septoria musiva</name>
    <dbReference type="NCBI Taxonomy" id="692275"/>
    <lineage>
        <taxon>Eukaryota</taxon>
        <taxon>Fungi</taxon>
        <taxon>Dikarya</taxon>
        <taxon>Ascomycota</taxon>
        <taxon>Pezizomycotina</taxon>
        <taxon>Dothideomycetes</taxon>
        <taxon>Dothideomycetidae</taxon>
        <taxon>Mycosphaerellales</taxon>
        <taxon>Mycosphaerellaceae</taxon>
        <taxon>Sphaerulina</taxon>
    </lineage>
</organism>
<dbReference type="PANTHER" id="PTHR33048:SF160">
    <property type="entry name" value="SAT4 FAMILY MEMBRANE PROTEIN"/>
    <property type="match status" value="1"/>
</dbReference>
<proteinExistence type="inferred from homology"/>
<feature type="chain" id="PRO_5004032541" evidence="16">
    <location>
        <begin position="23"/>
        <end position="706"/>
    </location>
</feature>
<dbReference type="Proteomes" id="UP000016931">
    <property type="component" value="Unassembled WGS sequence"/>
</dbReference>
<feature type="compositionally biased region" description="Low complexity" evidence="14">
    <location>
        <begin position="574"/>
        <end position="588"/>
    </location>
</feature>
<dbReference type="InterPro" id="IPR049326">
    <property type="entry name" value="Rhodopsin_dom_fungi"/>
</dbReference>
<dbReference type="InterPro" id="IPR008427">
    <property type="entry name" value="Extracellular_membr_CFEM_dom"/>
</dbReference>
<dbReference type="EMBL" id="KB456261">
    <property type="protein sequence ID" value="EMF15068.1"/>
    <property type="molecule type" value="Genomic_DNA"/>
</dbReference>
<keyword evidence="8 16" id="KW-0732">Signal</keyword>
<feature type="transmembrane region" description="Helical" evidence="15">
    <location>
        <begin position="181"/>
        <end position="205"/>
    </location>
</feature>
<comment type="similarity">
    <text evidence="13">Belongs to the SAT4 family.</text>
</comment>
<dbReference type="HOGENOM" id="CLU_390864_0_0_1"/>
<dbReference type="GeneID" id="27899516"/>
<keyword evidence="6" id="KW-0325">Glycoprotein</keyword>
<feature type="domain" description="CFEM" evidence="17">
    <location>
        <begin position="31"/>
        <end position="92"/>
    </location>
</feature>
<feature type="compositionally biased region" description="Polar residues" evidence="14">
    <location>
        <begin position="419"/>
        <end position="429"/>
    </location>
</feature>
<dbReference type="PANTHER" id="PTHR33048">
    <property type="entry name" value="PTH11-LIKE INTEGRAL MEMBRANE PROTEIN (AFU_ORTHOLOGUE AFUA_5G11245)"/>
    <property type="match status" value="1"/>
</dbReference>
<evidence type="ECO:0000256" key="14">
    <source>
        <dbReference type="SAM" id="MobiDB-lite"/>
    </source>
</evidence>